<dbReference type="OrthoDB" id="3794304at2759"/>
<keyword evidence="4" id="KW-1185">Reference proteome</keyword>
<dbReference type="EMBL" id="ML987189">
    <property type="protein sequence ID" value="KAF2256891.1"/>
    <property type="molecule type" value="Genomic_DNA"/>
</dbReference>
<reference evidence="3" key="1">
    <citation type="journal article" date="2020" name="Stud. Mycol.">
        <title>101 Dothideomycetes genomes: a test case for predicting lifestyles and emergence of pathogens.</title>
        <authorList>
            <person name="Haridas S."/>
            <person name="Albert R."/>
            <person name="Binder M."/>
            <person name="Bloem J."/>
            <person name="Labutti K."/>
            <person name="Salamov A."/>
            <person name="Andreopoulos B."/>
            <person name="Baker S."/>
            <person name="Barry K."/>
            <person name="Bills G."/>
            <person name="Bluhm B."/>
            <person name="Cannon C."/>
            <person name="Castanera R."/>
            <person name="Culley D."/>
            <person name="Daum C."/>
            <person name="Ezra D."/>
            <person name="Gonzalez J."/>
            <person name="Henrissat B."/>
            <person name="Kuo A."/>
            <person name="Liang C."/>
            <person name="Lipzen A."/>
            <person name="Lutzoni F."/>
            <person name="Magnuson J."/>
            <person name="Mondo S."/>
            <person name="Nolan M."/>
            <person name="Ohm R."/>
            <person name="Pangilinan J."/>
            <person name="Park H.-J."/>
            <person name="Ramirez L."/>
            <person name="Alfaro M."/>
            <person name="Sun H."/>
            <person name="Tritt A."/>
            <person name="Yoshinaga Y."/>
            <person name="Zwiers L.-H."/>
            <person name="Turgeon B."/>
            <person name="Goodwin S."/>
            <person name="Spatafora J."/>
            <person name="Crous P."/>
            <person name="Grigoriev I."/>
        </authorList>
    </citation>
    <scope>NUCLEOTIDE SEQUENCE</scope>
    <source>
        <strain evidence="3">CBS 122368</strain>
    </source>
</reference>
<dbReference type="GeneID" id="54575291"/>
<keyword evidence="2" id="KW-0732">Signal</keyword>
<evidence type="ECO:0000313" key="4">
    <source>
        <dbReference type="Proteomes" id="UP000800094"/>
    </source>
</evidence>
<evidence type="ECO:0000256" key="2">
    <source>
        <dbReference type="SAM" id="SignalP"/>
    </source>
</evidence>
<accession>A0A6A6J3C2</accession>
<evidence type="ECO:0000256" key="1">
    <source>
        <dbReference type="SAM" id="MobiDB-lite"/>
    </source>
</evidence>
<dbReference type="Proteomes" id="UP000800094">
    <property type="component" value="Unassembled WGS sequence"/>
</dbReference>
<dbReference type="RefSeq" id="XP_033691895.1">
    <property type="nucleotide sequence ID" value="XM_033821961.1"/>
</dbReference>
<feature type="region of interest" description="Disordered" evidence="1">
    <location>
        <begin position="822"/>
        <end position="841"/>
    </location>
</feature>
<sequence length="1046" mass="110998">MRVLSAQANLFILLQTSVVLITAVTEIGTDITSALGSPSQIPPPFPILSNNNSGILSGTGVTTSSISSTQEPPLFPIPSGSSTILFGTGVTLSTVSPSQTILIGTGSASPSATSVIKPPSASDTLIPPSDTIAGTTSPPVSSPSATDSTVLSTTPSPADSSAASGSISSGSGPVSISNIETITGVPSSTDVFSLLPVVTETPSNTVGLILPPGITLPPTPITTIAPTGTEIQSSASDLSIGIAGMFPLIQNWIDNPQPSEIATVMGELDKILPKASEFLGKLPKPTDGVEPCKSGLRRRDLEELEDLELHRFQKRTFLDGLFKTAFSLVTCVIDGTNKVKSGVINGATEVVKSLSEDLKPMVEALNKVDPTEEPRPSASISDQQGSSQSESSSSSSCTLRTVSDCNIACTATAITTVGGIRKRAEGDSCTTVCGSPVTRCDATGVTTASTVTSTSSAFQRCSPDCAGCNANGRPPRPQRSDLGTYSTATNGVLFLPAQTVTELPSDEAVAARGVTPRETGSPSSNYKRALTNPNDDRFRGNVGAWLLVQVTCSPNDLNHGAAPGVFSTGFTFPLLGYWDTWNLVDLYGCTSVIVVSRKRVFMTHIWETPSMEDTNNLQQHILGPLRNGDAGIPQGLTAFTGVGGDFENTPQNKVRAFIITPNRRLVENPDYDDLEFDYEVRKIKEELNDILGRSDTVHIPYIARAPDPNRNTPFGKVLVQYDPAQAWLGREDGSCNTQVARLEIWFEDSPRYRYRDTWEAFPNQYLLGPEPMGAVGAALANGKMKRLIRGREVTDADEEEWKEYAALMKRQNDGVCFMSSATLSASSTSPPSSTTQDPTTLQTSIIPSSSALETPSASGSPPPSETPSPTEPSSPSDTPSPTPAPEPSTATEEPLPPATQTPEPPAPEQPKGPPKSLQVIYETLIDTGAGDDWFWNFYEGEQGVAVDPCSDPLLSDDKAPENRGYDAPWPNGEWKLRFAGYAEDCTFQGIGTKGPSGDVGWLHCPERPAIMCLEDPKKAGGKDAWTNCETGDWSKDFLPVAYCDWS</sequence>
<protein>
    <submittedName>
        <fullName evidence="3">Uncharacterized protein</fullName>
    </submittedName>
</protein>
<gene>
    <name evidence="3" type="ORF">BU26DRAFT_31388</name>
</gene>
<dbReference type="AlphaFoldDB" id="A0A6A6J3C2"/>
<feature type="compositionally biased region" description="Pro residues" evidence="1">
    <location>
        <begin position="894"/>
        <end position="913"/>
    </location>
</feature>
<organism evidence="3 4">
    <name type="scientific">Trematosphaeria pertusa</name>
    <dbReference type="NCBI Taxonomy" id="390896"/>
    <lineage>
        <taxon>Eukaryota</taxon>
        <taxon>Fungi</taxon>
        <taxon>Dikarya</taxon>
        <taxon>Ascomycota</taxon>
        <taxon>Pezizomycotina</taxon>
        <taxon>Dothideomycetes</taxon>
        <taxon>Pleosporomycetidae</taxon>
        <taxon>Pleosporales</taxon>
        <taxon>Massarineae</taxon>
        <taxon>Trematosphaeriaceae</taxon>
        <taxon>Trematosphaeria</taxon>
    </lineage>
</organism>
<feature type="region of interest" description="Disordered" evidence="1">
    <location>
        <begin position="849"/>
        <end position="915"/>
    </location>
</feature>
<feature type="compositionally biased region" description="Low complexity" evidence="1">
    <location>
        <begin position="135"/>
        <end position="173"/>
    </location>
</feature>
<feature type="compositionally biased region" description="Pro residues" evidence="1">
    <location>
        <begin position="860"/>
        <end position="886"/>
    </location>
</feature>
<proteinExistence type="predicted"/>
<feature type="region of interest" description="Disordered" evidence="1">
    <location>
        <begin position="106"/>
        <end position="173"/>
    </location>
</feature>
<feature type="signal peptide" evidence="2">
    <location>
        <begin position="1"/>
        <end position="23"/>
    </location>
</feature>
<feature type="region of interest" description="Disordered" evidence="1">
    <location>
        <begin position="368"/>
        <end position="397"/>
    </location>
</feature>
<evidence type="ECO:0000313" key="3">
    <source>
        <dbReference type="EMBL" id="KAF2256891.1"/>
    </source>
</evidence>
<feature type="compositionally biased region" description="Low complexity" evidence="1">
    <location>
        <begin position="377"/>
        <end position="396"/>
    </location>
</feature>
<feature type="chain" id="PRO_5025363865" evidence="2">
    <location>
        <begin position="24"/>
        <end position="1046"/>
    </location>
</feature>
<name>A0A6A6J3C2_9PLEO</name>
<feature type="region of interest" description="Disordered" evidence="1">
    <location>
        <begin position="510"/>
        <end position="532"/>
    </location>
</feature>